<organism evidence="6 7">
    <name type="scientific">Sphingomonas yabuuchiae</name>
    <dbReference type="NCBI Taxonomy" id="172044"/>
    <lineage>
        <taxon>Bacteria</taxon>
        <taxon>Pseudomonadati</taxon>
        <taxon>Pseudomonadota</taxon>
        <taxon>Alphaproteobacteria</taxon>
        <taxon>Sphingomonadales</taxon>
        <taxon>Sphingomonadaceae</taxon>
        <taxon>Sphingomonas</taxon>
    </lineage>
</organism>
<evidence type="ECO:0000259" key="5">
    <source>
        <dbReference type="PROSITE" id="PS51900"/>
    </source>
</evidence>
<dbReference type="GO" id="GO:0015074">
    <property type="term" value="P:DNA integration"/>
    <property type="evidence" value="ECO:0007669"/>
    <property type="project" value="UniProtKB-KW"/>
</dbReference>
<name>A0AA40ZYQ9_9SPHN</name>
<keyword evidence="2 4" id="KW-0238">DNA-binding</keyword>
<comment type="caution">
    <text evidence="6">The sequence shown here is derived from an EMBL/GenBank/DDBJ whole genome shotgun (WGS) entry which is preliminary data.</text>
</comment>
<dbReference type="InterPro" id="IPR011010">
    <property type="entry name" value="DNA_brk_join_enz"/>
</dbReference>
<evidence type="ECO:0000313" key="6">
    <source>
        <dbReference type="EMBL" id="MBN3556793.1"/>
    </source>
</evidence>
<dbReference type="InterPro" id="IPR013762">
    <property type="entry name" value="Integrase-like_cat_sf"/>
</dbReference>
<evidence type="ECO:0000313" key="7">
    <source>
        <dbReference type="Proteomes" id="UP000704529"/>
    </source>
</evidence>
<sequence>MARRRKNYRVAPSPIPLISEPGTLVVNFVQADGTLKRSFDFTMFGKVPMAAELALAFRHHLGDKAASTRISTYRRLPLWFSFIKEHDDAITSMRDVDTAVLRAFIASLDTKPWVKATRHGAWSCIKQLIAWLQRNRPELTHSDLDIPFNAFPRKNAETPPRAVLSRNEMERVLAAARADITASWAVFQAGCAALARLDRAAIAAEDDLARLDLDDIGVLLAIICDRFGGIVPPTRVMSKPGAKLWRLHFAMLRHGANLKVAAHLYMMPETIVPYMIAIGAQTYANAEALRLLRRDCMSEHLLLDGRVLVTWSKGRSSREQRRSFLKDKSFSVPTLIEQVLAMTAALIPHARPEDRDRLFLIDNMNSSRIVGVIPNYLVSAHVRRFVKRHDLRDDLGRPLQLSIAALRASGLTLAHERLGHDILKTQALANHATPDTTQRYVDRPLVRQAQAIAVGALQARFVEIVRGEPDAEIPEQPDVDVRRASASGFICADPMGGAAEGQRAGQLCTAWLGCFTCQNAVIPLDVEMLVRLNATRSALIDARNGMVPGRWRLLYAPKLEILERDILPRFPDTLHDAAVDRALPVLPPIE</sequence>
<dbReference type="EMBL" id="JAFHKU010000069">
    <property type="protein sequence ID" value="MBN3556793.1"/>
    <property type="molecule type" value="Genomic_DNA"/>
</dbReference>
<dbReference type="Proteomes" id="UP000704529">
    <property type="component" value="Unassembled WGS sequence"/>
</dbReference>
<protein>
    <submittedName>
        <fullName evidence="6">Site-specific integrase</fullName>
    </submittedName>
</protein>
<dbReference type="Gene3D" id="1.10.443.10">
    <property type="entry name" value="Intergrase catalytic core"/>
    <property type="match status" value="1"/>
</dbReference>
<evidence type="ECO:0000256" key="2">
    <source>
        <dbReference type="ARBA" id="ARBA00023125"/>
    </source>
</evidence>
<keyword evidence="1" id="KW-0229">DNA integration</keyword>
<accession>A0AA40ZYQ9</accession>
<evidence type="ECO:0000256" key="3">
    <source>
        <dbReference type="ARBA" id="ARBA00023172"/>
    </source>
</evidence>
<reference evidence="6" key="1">
    <citation type="submission" date="2021-01" db="EMBL/GenBank/DDBJ databases">
        <title>Genome Sequencing of Type Strains.</title>
        <authorList>
            <person name="Lemaire J.F."/>
            <person name="Inderbitzin P."/>
            <person name="Collins S.B."/>
            <person name="Wespe N."/>
            <person name="Knight-Connoni V."/>
        </authorList>
    </citation>
    <scope>NUCLEOTIDE SEQUENCE</scope>
    <source>
        <strain evidence="6">DSM 14562</strain>
    </source>
</reference>
<dbReference type="AlphaFoldDB" id="A0AA40ZYQ9"/>
<gene>
    <name evidence="6" type="ORF">JYA60_00850</name>
</gene>
<evidence type="ECO:0000256" key="1">
    <source>
        <dbReference type="ARBA" id="ARBA00022908"/>
    </source>
</evidence>
<dbReference type="GO" id="GO:0006310">
    <property type="term" value="P:DNA recombination"/>
    <property type="evidence" value="ECO:0007669"/>
    <property type="project" value="UniProtKB-KW"/>
</dbReference>
<dbReference type="InterPro" id="IPR044068">
    <property type="entry name" value="CB"/>
</dbReference>
<dbReference type="GO" id="GO:0003677">
    <property type="term" value="F:DNA binding"/>
    <property type="evidence" value="ECO:0007669"/>
    <property type="project" value="UniProtKB-UniRule"/>
</dbReference>
<dbReference type="Gene3D" id="1.10.150.130">
    <property type="match status" value="1"/>
</dbReference>
<dbReference type="PROSITE" id="PS51900">
    <property type="entry name" value="CB"/>
    <property type="match status" value="1"/>
</dbReference>
<dbReference type="InterPro" id="IPR010998">
    <property type="entry name" value="Integrase_recombinase_N"/>
</dbReference>
<evidence type="ECO:0000256" key="4">
    <source>
        <dbReference type="PROSITE-ProRule" id="PRU01248"/>
    </source>
</evidence>
<keyword evidence="3" id="KW-0233">DNA recombination</keyword>
<dbReference type="RefSeq" id="WP_184107145.1">
    <property type="nucleotide sequence ID" value="NZ_JBHMAL010000041.1"/>
</dbReference>
<dbReference type="SUPFAM" id="SSF56349">
    <property type="entry name" value="DNA breaking-rejoining enzymes"/>
    <property type="match status" value="1"/>
</dbReference>
<feature type="domain" description="Core-binding (CB)" evidence="5">
    <location>
        <begin position="48"/>
        <end position="133"/>
    </location>
</feature>
<proteinExistence type="predicted"/>